<reference evidence="9" key="1">
    <citation type="submission" date="2020-01" db="EMBL/GenBank/DDBJ databases">
        <title>Sphingomonas sp. strain CSW-10.</title>
        <authorList>
            <person name="Chen W.-M."/>
        </authorList>
    </citation>
    <scope>NUCLEOTIDE SEQUENCE [LARGE SCALE GENOMIC DNA]</scope>
    <source>
        <strain evidence="9">CCP-1</strain>
    </source>
</reference>
<dbReference type="Proteomes" id="UP001517376">
    <property type="component" value="Unassembled WGS sequence"/>
</dbReference>
<evidence type="ECO:0000256" key="7">
    <source>
        <dbReference type="SAM" id="Phobius"/>
    </source>
</evidence>
<evidence type="ECO:0000256" key="4">
    <source>
        <dbReference type="ARBA" id="ARBA00022692"/>
    </source>
</evidence>
<accession>A0ABW9YA75</accession>
<comment type="caution">
    <text evidence="8">The sequence shown here is derived from an EMBL/GenBank/DDBJ whole genome shotgun (WGS) entry which is preliminary data.</text>
</comment>
<feature type="transmembrane region" description="Helical" evidence="7">
    <location>
        <begin position="224"/>
        <end position="252"/>
    </location>
</feature>
<sequence>MYRVSPFVRRFGRALIAGVLLATLWVNLSPGSYYDVMEYRLIDVPKPAWIAGETLILSPVVVVADLLMAMFLFFAGKELWEALVLQRGALSGRRALLPAGAVAGALLGAVAAWLIHSTMFVSADWAPWGAGWPLPIGSEIVLGYVAGRLVLGPSHPALHLLLLISIATSILGLLILGVAYPHAGLQLLWLLLPVAATVTVWRLFGRAPVGAATERERRRAMALWPYVVAGGASWIGVVAAGLPGALGLLPVIPAIPHADRAFGLFAEAEEYLNDPLNRLAHFLIRPVSVVLFLFGLTHGGIDFAALAPPTGTVLAALWIGKPIGLFAGALLAARLFRVPLPAGIRLRDLVIVAALSGIGFTAPLLALDTALPGGAMVEAARLGFALSILAWPAAWLLARLLPR</sequence>
<evidence type="ECO:0000256" key="5">
    <source>
        <dbReference type="ARBA" id="ARBA00022989"/>
    </source>
</evidence>
<keyword evidence="5 7" id="KW-1133">Transmembrane helix</keyword>
<evidence type="ECO:0000256" key="6">
    <source>
        <dbReference type="ARBA" id="ARBA00023136"/>
    </source>
</evidence>
<name>A0ABW9YA75_9RHOB</name>
<evidence type="ECO:0000256" key="3">
    <source>
        <dbReference type="ARBA" id="ARBA00022475"/>
    </source>
</evidence>
<keyword evidence="6 7" id="KW-0472">Membrane</keyword>
<feature type="transmembrane region" description="Helical" evidence="7">
    <location>
        <begin position="95"/>
        <end position="115"/>
    </location>
</feature>
<keyword evidence="4 7" id="KW-0812">Transmembrane</keyword>
<comment type="subcellular location">
    <subcellularLocation>
        <location evidence="1">Cell inner membrane</location>
        <topology evidence="1">Multi-pass membrane protein</topology>
    </subcellularLocation>
</comment>
<proteinExistence type="predicted"/>
<dbReference type="EMBL" id="JAAATW010000003">
    <property type="protein sequence ID" value="NBE08644.1"/>
    <property type="molecule type" value="Genomic_DNA"/>
</dbReference>
<organism evidence="8 9">
    <name type="scientific">Paragemmobacter ruber</name>
    <dbReference type="NCBI Taxonomy" id="1985673"/>
    <lineage>
        <taxon>Bacteria</taxon>
        <taxon>Pseudomonadati</taxon>
        <taxon>Pseudomonadota</taxon>
        <taxon>Alphaproteobacteria</taxon>
        <taxon>Rhodobacterales</taxon>
        <taxon>Paracoccaceae</taxon>
        <taxon>Paragemmobacter</taxon>
    </lineage>
</organism>
<dbReference type="PANTHER" id="PTHR30341:SF0">
    <property type="entry name" value="NA(+)_H(+) ANTIPORTER NHAA"/>
    <property type="match status" value="1"/>
</dbReference>
<dbReference type="PANTHER" id="PTHR30341">
    <property type="entry name" value="SODIUM ION/PROTON ANTIPORTER NHAA-RELATED"/>
    <property type="match status" value="1"/>
</dbReference>
<feature type="transmembrane region" description="Helical" evidence="7">
    <location>
        <begin position="55"/>
        <end position="74"/>
    </location>
</feature>
<evidence type="ECO:0000313" key="8">
    <source>
        <dbReference type="EMBL" id="NBE08644.1"/>
    </source>
</evidence>
<dbReference type="Pfam" id="PF06965">
    <property type="entry name" value="Na_H_antiport_1"/>
    <property type="match status" value="1"/>
</dbReference>
<evidence type="ECO:0000313" key="9">
    <source>
        <dbReference type="Proteomes" id="UP001517376"/>
    </source>
</evidence>
<dbReference type="Gene3D" id="1.20.1530.10">
    <property type="entry name" value="Na+/H+ antiporter like domain"/>
    <property type="match status" value="1"/>
</dbReference>
<evidence type="ECO:0000256" key="2">
    <source>
        <dbReference type="ARBA" id="ARBA00015550"/>
    </source>
</evidence>
<feature type="transmembrane region" description="Helical" evidence="7">
    <location>
        <begin position="348"/>
        <end position="367"/>
    </location>
</feature>
<feature type="transmembrane region" description="Helical" evidence="7">
    <location>
        <begin position="157"/>
        <end position="180"/>
    </location>
</feature>
<keyword evidence="3" id="KW-1003">Cell membrane</keyword>
<evidence type="ECO:0000256" key="1">
    <source>
        <dbReference type="ARBA" id="ARBA00004429"/>
    </source>
</evidence>
<keyword evidence="9" id="KW-1185">Reference proteome</keyword>
<dbReference type="InterPro" id="IPR023171">
    <property type="entry name" value="Na/H_antiporter_dom_sf"/>
</dbReference>
<feature type="transmembrane region" description="Helical" evidence="7">
    <location>
        <begin position="313"/>
        <end position="336"/>
    </location>
</feature>
<protein>
    <recommendedName>
        <fullName evidence="2">Putative Na(+)/H(+) antiporter NhaA homolog</fullName>
    </recommendedName>
</protein>
<gene>
    <name evidence="8" type="ORF">GU920_13970</name>
</gene>
<feature type="transmembrane region" description="Helical" evidence="7">
    <location>
        <begin position="187"/>
        <end position="204"/>
    </location>
</feature>
<dbReference type="InterPro" id="IPR004670">
    <property type="entry name" value="NhaA"/>
</dbReference>
<dbReference type="RefSeq" id="WP_161767696.1">
    <property type="nucleotide sequence ID" value="NZ_JAAATW010000003.1"/>
</dbReference>
<feature type="transmembrane region" description="Helical" evidence="7">
    <location>
        <begin position="379"/>
        <end position="398"/>
    </location>
</feature>